<dbReference type="Pfam" id="PF08856">
    <property type="entry name" value="DUF1826"/>
    <property type="match status" value="1"/>
</dbReference>
<evidence type="ECO:0000313" key="1">
    <source>
        <dbReference type="EMBL" id="MFA0569685.1"/>
    </source>
</evidence>
<organism evidence="1 2">
    <name type="scientific">Vibrio gallaecicus</name>
    <dbReference type="NCBI Taxonomy" id="552386"/>
    <lineage>
        <taxon>Bacteria</taxon>
        <taxon>Pseudomonadati</taxon>
        <taxon>Pseudomonadota</taxon>
        <taxon>Gammaproteobacteria</taxon>
        <taxon>Vibrionales</taxon>
        <taxon>Vibrionaceae</taxon>
        <taxon>Vibrio</taxon>
    </lineage>
</organism>
<proteinExistence type="predicted"/>
<dbReference type="Proteomes" id="UP001570417">
    <property type="component" value="Unassembled WGS sequence"/>
</dbReference>
<protein>
    <submittedName>
        <fullName evidence="1">DUF1826 domain-containing protein</fullName>
    </submittedName>
</protein>
<dbReference type="InterPro" id="IPR014955">
    <property type="entry name" value="DUF1826"/>
</dbReference>
<reference evidence="1 2" key="1">
    <citation type="journal article" date="2024" name="ISME J.">
        <title>Tailless and filamentous prophages are predominant in marine Vibrio.</title>
        <authorList>
            <person name="Steensen K."/>
            <person name="Seneca J."/>
            <person name="Bartlau N."/>
            <person name="Yu X.A."/>
            <person name="Hussain F.A."/>
            <person name="Polz M.F."/>
        </authorList>
    </citation>
    <scope>NUCLEOTIDE SEQUENCE [LARGE SCALE GENOMIC DNA]</scope>
    <source>
        <strain evidence="1 2">10N.222.51.A1</strain>
    </source>
</reference>
<accession>A0ABV4NEC0</accession>
<name>A0ABV4NEC0_9VIBR</name>
<dbReference type="EMBL" id="JBFRUW010000058">
    <property type="protein sequence ID" value="MFA0569685.1"/>
    <property type="molecule type" value="Genomic_DNA"/>
</dbReference>
<dbReference type="RefSeq" id="WP_273296309.1">
    <property type="nucleotide sequence ID" value="NZ_JBFRUW010000058.1"/>
</dbReference>
<keyword evidence="2" id="KW-1185">Reference proteome</keyword>
<evidence type="ECO:0000313" key="2">
    <source>
        <dbReference type="Proteomes" id="UP001570417"/>
    </source>
</evidence>
<comment type="caution">
    <text evidence="1">The sequence shown here is derived from an EMBL/GenBank/DDBJ whole genome shotgun (WGS) entry which is preliminary data.</text>
</comment>
<sequence>MNTALIEQPLTNISPQSNIEPCFSTGEHPTVLSDIYQEHINIAIWRRNNDEELAQAVSHFLTQNLSVRKSITLTPENAYEKLEYATDGTAPKALLENMVELVDMYCYLFDLKQAGLRLATLDSAMCPRFHVDKVPCRLVSTYHGIATQWLPNHVLDRSKLGHGSNGQPDSTSGLYTQESDIQKVTCGDVALLKGELWIGNEHSGLVHRSPAMKSEETRLLLTLDFG</sequence>
<gene>
    <name evidence="1" type="ORF">AB4566_15550</name>
</gene>